<comment type="caution">
    <text evidence="4">The sequence shown here is derived from an EMBL/GenBank/DDBJ whole genome shotgun (WGS) entry which is preliminary data.</text>
</comment>
<name>A0ABS8G8G3_9ALTE</name>
<keyword evidence="1" id="KW-0175">Coiled coil</keyword>
<dbReference type="InterPro" id="IPR012338">
    <property type="entry name" value="Beta-lactam/transpept-like"/>
</dbReference>
<feature type="domain" description="Beta-lactamase-related" evidence="3">
    <location>
        <begin position="47"/>
        <end position="351"/>
    </location>
</feature>
<evidence type="ECO:0000313" key="5">
    <source>
        <dbReference type="Proteomes" id="UP001520878"/>
    </source>
</evidence>
<dbReference type="InterPro" id="IPR050491">
    <property type="entry name" value="AmpC-like"/>
</dbReference>
<dbReference type="PANTHER" id="PTHR46825">
    <property type="entry name" value="D-ALANYL-D-ALANINE-CARBOXYPEPTIDASE/ENDOPEPTIDASE AMPH"/>
    <property type="match status" value="1"/>
</dbReference>
<accession>A0ABS8G8G3</accession>
<dbReference type="Gene3D" id="3.40.710.10">
    <property type="entry name" value="DD-peptidase/beta-lactamase superfamily"/>
    <property type="match status" value="1"/>
</dbReference>
<evidence type="ECO:0000256" key="2">
    <source>
        <dbReference type="SAM" id="SignalP"/>
    </source>
</evidence>
<feature type="chain" id="PRO_5046740335" evidence="2">
    <location>
        <begin position="22"/>
        <end position="497"/>
    </location>
</feature>
<dbReference type="Pfam" id="PF00144">
    <property type="entry name" value="Beta-lactamase"/>
    <property type="match status" value="1"/>
</dbReference>
<sequence length="497" mass="55043">MRPLLRLTALLLMAVTPNLCAEESALDTAFLNALVNDIKSSAALPSGTAVAVVHNDRIIYQDHFGYLDIENRVAADANSRFYIASVTKPFVALNYLLDANTDSGLETVTLSTMFPELALPDREDLTAKALLTHTASINNFPLVLATAYSGVHSPASLARLVTEYSAPSSEAVGEFKYTNVGYNIYSVYADSAFKRPWQDKLQQQVFAPAGMQATTARRSDIGDQALVAKPYSLMNPQRQTALYLEKGDNTLHAAGGVFSTAADMGRFLIAQLNEGMIDGKQVYPAEVIARSHRQQAVTDRAYLDFTRDGYAWGWYTGDYKAQRMLHHFGGFAGTHAHLSFIPAQKIGLVVLNSEDFLSARLTNLIADYVYGSLLGEADIEQRVTQRADELKQKLAGLDGQMAKQRQKINGREWRLSLPQQHYVGEYRHPQLGSIFVRHNEEQRFDVEWGVMHSSSTGMNEADKIRVELEPTSGTVITFNVDDQVQSLEYGGVVFNKL</sequence>
<evidence type="ECO:0000256" key="1">
    <source>
        <dbReference type="SAM" id="Coils"/>
    </source>
</evidence>
<protein>
    <submittedName>
        <fullName evidence="4">Beta-lactamase family protein</fullName>
    </submittedName>
</protein>
<proteinExistence type="predicted"/>
<dbReference type="InterPro" id="IPR001466">
    <property type="entry name" value="Beta-lactam-related"/>
</dbReference>
<keyword evidence="5" id="KW-1185">Reference proteome</keyword>
<dbReference type="SUPFAM" id="SSF56601">
    <property type="entry name" value="beta-lactamase/transpeptidase-like"/>
    <property type="match status" value="1"/>
</dbReference>
<feature type="signal peptide" evidence="2">
    <location>
        <begin position="1"/>
        <end position="21"/>
    </location>
</feature>
<keyword evidence="2" id="KW-0732">Signal</keyword>
<feature type="coiled-coil region" evidence="1">
    <location>
        <begin position="380"/>
        <end position="407"/>
    </location>
</feature>
<dbReference type="EMBL" id="JAJEWP010000002">
    <property type="protein sequence ID" value="MCC2616823.1"/>
    <property type="molecule type" value="Genomic_DNA"/>
</dbReference>
<dbReference type="PANTHER" id="PTHR46825:SF15">
    <property type="entry name" value="BETA-LACTAMASE-RELATED DOMAIN-CONTAINING PROTEIN"/>
    <property type="match status" value="1"/>
</dbReference>
<dbReference type="Proteomes" id="UP001520878">
    <property type="component" value="Unassembled WGS sequence"/>
</dbReference>
<evidence type="ECO:0000313" key="4">
    <source>
        <dbReference type="EMBL" id="MCC2616823.1"/>
    </source>
</evidence>
<gene>
    <name evidence="4" type="ORF">LJ739_11275</name>
</gene>
<organism evidence="4 5">
    <name type="scientific">Fluctibacter halophilus</name>
    <dbReference type="NCBI Taxonomy" id="226011"/>
    <lineage>
        <taxon>Bacteria</taxon>
        <taxon>Pseudomonadati</taxon>
        <taxon>Pseudomonadota</taxon>
        <taxon>Gammaproteobacteria</taxon>
        <taxon>Alteromonadales</taxon>
        <taxon>Alteromonadaceae</taxon>
        <taxon>Fluctibacter</taxon>
    </lineage>
</organism>
<dbReference type="RefSeq" id="WP_229160535.1">
    <property type="nucleotide sequence ID" value="NZ_JAJEWP010000002.1"/>
</dbReference>
<evidence type="ECO:0000259" key="3">
    <source>
        <dbReference type="Pfam" id="PF00144"/>
    </source>
</evidence>
<reference evidence="4 5" key="1">
    <citation type="submission" date="2021-10" db="EMBL/GenBank/DDBJ databases">
        <title>Draft genome of Aestuariibacter halophilus JC2043.</title>
        <authorList>
            <person name="Emsley S.A."/>
            <person name="Pfannmuller K.M."/>
            <person name="Ushijima B."/>
            <person name="Saw J.H."/>
            <person name="Videau P."/>
        </authorList>
    </citation>
    <scope>NUCLEOTIDE SEQUENCE [LARGE SCALE GENOMIC DNA]</scope>
    <source>
        <strain evidence="4 5">JC2043</strain>
    </source>
</reference>